<dbReference type="Pfam" id="PF13416">
    <property type="entry name" value="SBP_bac_8"/>
    <property type="match status" value="1"/>
</dbReference>
<proteinExistence type="inferred from homology"/>
<dbReference type="EMBL" id="CP011110">
    <property type="protein sequence ID" value="AKA24227.1"/>
    <property type="molecule type" value="Genomic_DNA"/>
</dbReference>
<dbReference type="GO" id="GO:0030976">
    <property type="term" value="F:thiamine pyrophosphate binding"/>
    <property type="evidence" value="ECO:0007669"/>
    <property type="project" value="TreeGrafter"/>
</dbReference>
<protein>
    <submittedName>
        <fullName evidence="7">Spermidine/putrescine ABC transporter substrate-binding protein</fullName>
    </submittedName>
</protein>
<comment type="subcellular location">
    <subcellularLocation>
        <location evidence="1">Periplasm</location>
    </subcellularLocation>
</comment>
<reference evidence="7 8" key="1">
    <citation type="journal article" date="2015" name="Mol. Plant Microbe Interact.">
        <title>Comparative Genomic Analysis of Pseudomonas chlororaphis PCL1606 Reveals New Insight into Antifungal Compounds Involved in Biocontrol.</title>
        <authorList>
            <person name="Calderon C.E."/>
            <person name="Ramos C."/>
            <person name="de Vicente A."/>
            <person name="Cazorla F.M."/>
        </authorList>
    </citation>
    <scope>NUCLEOTIDE SEQUENCE [LARGE SCALE GENOMIC DNA]</scope>
    <source>
        <strain evidence="7 8">PCL1606</strain>
    </source>
</reference>
<evidence type="ECO:0000256" key="1">
    <source>
        <dbReference type="ARBA" id="ARBA00004418"/>
    </source>
</evidence>
<dbReference type="AlphaFoldDB" id="A0A0D5XZS1"/>
<organism evidence="7 8">
    <name type="scientific">Pseudomonas chlororaphis</name>
    <dbReference type="NCBI Taxonomy" id="587753"/>
    <lineage>
        <taxon>Bacteria</taxon>
        <taxon>Pseudomonadati</taxon>
        <taxon>Pseudomonadota</taxon>
        <taxon>Gammaproteobacteria</taxon>
        <taxon>Pseudomonadales</taxon>
        <taxon>Pseudomonadaceae</taxon>
        <taxon>Pseudomonas</taxon>
    </lineage>
</organism>
<dbReference type="OrthoDB" id="7053620at2"/>
<keyword evidence="3" id="KW-0813">Transport</keyword>
<dbReference type="CDD" id="cd13589">
    <property type="entry name" value="PBP2_polyamine_RpCGA009"/>
    <property type="match status" value="1"/>
</dbReference>
<sequence length="346" mass="37731">MSRPLRCCVPFALALLCTAVSAAPQSLTVISFGGATKQAQDKAYFQPFTASGAGRVVAGEYNGELSKIKAMVDVGHTSWDVVEVESPELLRGCDEGLFERLDPARFGDPAQFVPGTLSECGVATYVWSMVMAYDQDKLARAPNSWADFWNLADFPGKRGLRKGAKYTLEIALLADGVKPEQLYQVLGTPEGVTRAFAKLDQIKGQIQWWEAGAQPPQWLIAGDVVMSAAYNGRIASAQKEGMKLSIVWPQSLYDPEYWAVVKGTPNKALAEDFIAFASQPQTQKVFSETIPYGPVHRDALTLLPSAVQQQLPTAQANLAGARAVDAAFWVDHGEELEQRFNAWAAR</sequence>
<evidence type="ECO:0000256" key="2">
    <source>
        <dbReference type="ARBA" id="ARBA00008520"/>
    </source>
</evidence>
<evidence type="ECO:0000256" key="3">
    <source>
        <dbReference type="ARBA" id="ARBA00022448"/>
    </source>
</evidence>
<dbReference type="PATRIC" id="fig|587753.10.peg.2771"/>
<dbReference type="RefSeq" id="WP_045882806.1">
    <property type="nucleotide sequence ID" value="NZ_CP011110.1"/>
</dbReference>
<dbReference type="KEGG" id="pcz:PCL1606_27760"/>
<dbReference type="GO" id="GO:0030975">
    <property type="term" value="F:thiamine binding"/>
    <property type="evidence" value="ECO:0007669"/>
    <property type="project" value="TreeGrafter"/>
</dbReference>
<evidence type="ECO:0000256" key="5">
    <source>
        <dbReference type="ARBA" id="ARBA00022764"/>
    </source>
</evidence>
<dbReference type="GO" id="GO:0015888">
    <property type="term" value="P:thiamine transport"/>
    <property type="evidence" value="ECO:0007669"/>
    <property type="project" value="TreeGrafter"/>
</dbReference>
<evidence type="ECO:0000313" key="8">
    <source>
        <dbReference type="Proteomes" id="UP000032748"/>
    </source>
</evidence>
<dbReference type="Proteomes" id="UP000032748">
    <property type="component" value="Chromosome"/>
</dbReference>
<dbReference type="SUPFAM" id="SSF53850">
    <property type="entry name" value="Periplasmic binding protein-like II"/>
    <property type="match status" value="1"/>
</dbReference>
<comment type="similarity">
    <text evidence="2">Belongs to the bacterial solute-binding protein 1 family.</text>
</comment>
<dbReference type="GO" id="GO:0030288">
    <property type="term" value="C:outer membrane-bounded periplasmic space"/>
    <property type="evidence" value="ECO:0007669"/>
    <property type="project" value="TreeGrafter"/>
</dbReference>
<dbReference type="Gene3D" id="3.40.190.10">
    <property type="entry name" value="Periplasmic binding protein-like II"/>
    <property type="match status" value="2"/>
</dbReference>
<feature type="signal peptide" evidence="6">
    <location>
        <begin position="1"/>
        <end position="22"/>
    </location>
</feature>
<dbReference type="InterPro" id="IPR006059">
    <property type="entry name" value="SBP"/>
</dbReference>
<dbReference type="PANTHER" id="PTHR30006">
    <property type="entry name" value="THIAMINE-BINDING PERIPLASMIC PROTEIN-RELATED"/>
    <property type="match status" value="1"/>
</dbReference>
<feature type="chain" id="PRO_5002299488" evidence="6">
    <location>
        <begin position="23"/>
        <end position="346"/>
    </location>
</feature>
<gene>
    <name evidence="7" type="ORF">PCL1606_27760</name>
</gene>
<name>A0A0D5XZS1_9PSED</name>
<keyword evidence="5" id="KW-0574">Periplasm</keyword>
<dbReference type="PANTHER" id="PTHR30006:SF3">
    <property type="entry name" value="THIAMINE-BINDING PERIPLASMIC PROTEIN"/>
    <property type="match status" value="1"/>
</dbReference>
<keyword evidence="4 6" id="KW-0732">Signal</keyword>
<evidence type="ECO:0000256" key="4">
    <source>
        <dbReference type="ARBA" id="ARBA00022729"/>
    </source>
</evidence>
<evidence type="ECO:0000313" key="7">
    <source>
        <dbReference type="EMBL" id="AKA24227.1"/>
    </source>
</evidence>
<evidence type="ECO:0000256" key="6">
    <source>
        <dbReference type="SAM" id="SignalP"/>
    </source>
</evidence>
<accession>A0A0D5XZS1</accession>